<dbReference type="Proteomes" id="UP000182987">
    <property type="component" value="Chromosome"/>
</dbReference>
<dbReference type="KEGG" id="lrz:BJI69_20815"/>
<evidence type="ECO:0000313" key="2">
    <source>
        <dbReference type="Proteomes" id="UP000182987"/>
    </source>
</evidence>
<dbReference type="AlphaFoldDB" id="A0A0G9HHN3"/>
<protein>
    <submittedName>
        <fullName evidence="1">Uncharacterized protein</fullName>
    </submittedName>
</protein>
<name>A0A0G9HHN3_9GAMM</name>
<sequence length="139" mass="14200">MLAVSCGGTAMAQASTGTGTGLGQSWPNATDVSASPHYHVYVFERPGLRFVQVNDASGTVRGAIAYSGSEIIGLPVGVDASRWATPNEGVWNAATQANSEQVYSDGAVKVAAAPQPDGTMRLMAIGDCNNPAECSVKGP</sequence>
<reference evidence="2" key="1">
    <citation type="submission" date="2016-09" db="EMBL/GenBank/DDBJ databases">
        <authorList>
            <person name="Lysoe E."/>
        </authorList>
    </citation>
    <scope>NUCLEOTIDE SEQUENCE [LARGE SCALE GENOMIC DNA]</scope>
    <source>
        <strain evidence="2">LJ96T</strain>
    </source>
</reference>
<dbReference type="PATRIC" id="fig|1440763.5.peg.1050"/>
<keyword evidence="2" id="KW-1185">Reference proteome</keyword>
<organism evidence="1 2">
    <name type="scientific">Luteibacter rhizovicinus DSM 16549</name>
    <dbReference type="NCBI Taxonomy" id="1440763"/>
    <lineage>
        <taxon>Bacteria</taxon>
        <taxon>Pseudomonadati</taxon>
        <taxon>Pseudomonadota</taxon>
        <taxon>Gammaproteobacteria</taxon>
        <taxon>Lysobacterales</taxon>
        <taxon>Rhodanobacteraceae</taxon>
        <taxon>Luteibacter</taxon>
    </lineage>
</organism>
<gene>
    <name evidence="1" type="ORF">BJI69_20815</name>
</gene>
<accession>A0A0G9HHN3</accession>
<evidence type="ECO:0000313" key="1">
    <source>
        <dbReference type="EMBL" id="APG06682.1"/>
    </source>
</evidence>
<dbReference type="EMBL" id="CP017480">
    <property type="protein sequence ID" value="APG06682.1"/>
    <property type="molecule type" value="Genomic_DNA"/>
</dbReference>
<proteinExistence type="predicted"/>